<feature type="compositionally biased region" description="Basic and acidic residues" evidence="1">
    <location>
        <begin position="118"/>
        <end position="136"/>
    </location>
</feature>
<feature type="chain" id="PRO_5020902019" evidence="2">
    <location>
        <begin position="28"/>
        <end position="175"/>
    </location>
</feature>
<reference evidence="3 4" key="1">
    <citation type="journal article" date="2019" name="Nat. Plants">
        <title>Genome sequencing of Musa balbisiana reveals subgenome evolution and function divergence in polyploid bananas.</title>
        <authorList>
            <person name="Yao X."/>
        </authorList>
    </citation>
    <scope>NUCLEOTIDE SEQUENCE [LARGE SCALE GENOMIC DNA]</scope>
    <source>
        <strain evidence="4">cv. DH-PKW</strain>
        <tissue evidence="3">Leaves</tissue>
    </source>
</reference>
<evidence type="ECO:0000313" key="4">
    <source>
        <dbReference type="Proteomes" id="UP000317650"/>
    </source>
</evidence>
<dbReference type="AlphaFoldDB" id="A0A4S8J1L0"/>
<dbReference type="EMBL" id="PYDT01000008">
    <property type="protein sequence ID" value="THU54624.1"/>
    <property type="molecule type" value="Genomic_DNA"/>
</dbReference>
<proteinExistence type="predicted"/>
<feature type="region of interest" description="Disordered" evidence="1">
    <location>
        <begin position="47"/>
        <end position="75"/>
    </location>
</feature>
<accession>A0A4S8J1L0</accession>
<dbReference type="Proteomes" id="UP000317650">
    <property type="component" value="Chromosome 10"/>
</dbReference>
<organism evidence="3 4">
    <name type="scientific">Musa balbisiana</name>
    <name type="common">Banana</name>
    <dbReference type="NCBI Taxonomy" id="52838"/>
    <lineage>
        <taxon>Eukaryota</taxon>
        <taxon>Viridiplantae</taxon>
        <taxon>Streptophyta</taxon>
        <taxon>Embryophyta</taxon>
        <taxon>Tracheophyta</taxon>
        <taxon>Spermatophyta</taxon>
        <taxon>Magnoliopsida</taxon>
        <taxon>Liliopsida</taxon>
        <taxon>Zingiberales</taxon>
        <taxon>Musaceae</taxon>
        <taxon>Musa</taxon>
    </lineage>
</organism>
<evidence type="ECO:0000256" key="1">
    <source>
        <dbReference type="SAM" id="MobiDB-lite"/>
    </source>
</evidence>
<comment type="caution">
    <text evidence="3">The sequence shown here is derived from an EMBL/GenBank/DDBJ whole genome shotgun (WGS) entry which is preliminary data.</text>
</comment>
<keyword evidence="2" id="KW-0732">Signal</keyword>
<keyword evidence="4" id="KW-1185">Reference proteome</keyword>
<protein>
    <submittedName>
        <fullName evidence="3">Uncharacterized protein</fullName>
    </submittedName>
</protein>
<sequence length="175" mass="18714">MAISIPPTTIIIIIIILLLLLLPTVPSTVDKINVTGTSDVAVGREKKATTAKGNGQAAVGQSDLEEEEEDGRGGGRRVVCKRHVATGGEKVASLFAKALKGVGDREKGTIVTVLQAQKRRERDGRERQQRRTEEVKAAASGSMPWEKGCDLTLSLSLSLYPLPKTGIHRMGSSSK</sequence>
<evidence type="ECO:0000313" key="3">
    <source>
        <dbReference type="EMBL" id="THU54624.1"/>
    </source>
</evidence>
<feature type="region of interest" description="Disordered" evidence="1">
    <location>
        <begin position="117"/>
        <end position="144"/>
    </location>
</feature>
<feature type="signal peptide" evidence="2">
    <location>
        <begin position="1"/>
        <end position="27"/>
    </location>
</feature>
<evidence type="ECO:0000256" key="2">
    <source>
        <dbReference type="SAM" id="SignalP"/>
    </source>
</evidence>
<name>A0A4S8J1L0_MUSBA</name>
<gene>
    <name evidence="3" type="ORF">C4D60_Mb10t27090</name>
</gene>